<dbReference type="WBParaSite" id="ACRNAN_scaffold6363.g20912.t1">
    <property type="protein sequence ID" value="ACRNAN_scaffold6363.g20912.t1"/>
    <property type="gene ID" value="ACRNAN_scaffold6363.g20912"/>
</dbReference>
<dbReference type="PROSITE" id="PS51257">
    <property type="entry name" value="PROKAR_LIPOPROTEIN"/>
    <property type="match status" value="1"/>
</dbReference>
<evidence type="ECO:0000313" key="2">
    <source>
        <dbReference type="Proteomes" id="UP000887540"/>
    </source>
</evidence>
<accession>A0A914E8X1</accession>
<dbReference type="AlphaFoldDB" id="A0A914E8X1"/>
<dbReference type="Proteomes" id="UP000887540">
    <property type="component" value="Unplaced"/>
</dbReference>
<name>A0A914E8X1_9BILA</name>
<sequence>MRFFLALVVLCALVACAYAFTDLGRVQQQLGGVVKVDQTPAQSRSKRQSIFSGAGAGFLKVDRKQPPQVPRPSQPRPRII</sequence>
<proteinExistence type="predicted"/>
<feature type="chain" id="PRO_5037436579" evidence="1">
    <location>
        <begin position="20"/>
        <end position="80"/>
    </location>
</feature>
<reference evidence="3" key="1">
    <citation type="submission" date="2022-11" db="UniProtKB">
        <authorList>
            <consortium name="WormBaseParasite"/>
        </authorList>
    </citation>
    <scope>IDENTIFICATION</scope>
</reference>
<feature type="signal peptide" evidence="1">
    <location>
        <begin position="1"/>
        <end position="19"/>
    </location>
</feature>
<evidence type="ECO:0000313" key="3">
    <source>
        <dbReference type="WBParaSite" id="ACRNAN_scaffold6363.g20912.t1"/>
    </source>
</evidence>
<evidence type="ECO:0000256" key="1">
    <source>
        <dbReference type="SAM" id="SignalP"/>
    </source>
</evidence>
<protein>
    <submittedName>
        <fullName evidence="3">Secreted protein</fullName>
    </submittedName>
</protein>
<organism evidence="2 3">
    <name type="scientific">Acrobeloides nanus</name>
    <dbReference type="NCBI Taxonomy" id="290746"/>
    <lineage>
        <taxon>Eukaryota</taxon>
        <taxon>Metazoa</taxon>
        <taxon>Ecdysozoa</taxon>
        <taxon>Nematoda</taxon>
        <taxon>Chromadorea</taxon>
        <taxon>Rhabditida</taxon>
        <taxon>Tylenchina</taxon>
        <taxon>Cephalobomorpha</taxon>
        <taxon>Cephaloboidea</taxon>
        <taxon>Cephalobidae</taxon>
        <taxon>Acrobeloides</taxon>
    </lineage>
</organism>
<keyword evidence="1" id="KW-0732">Signal</keyword>
<keyword evidence="2" id="KW-1185">Reference proteome</keyword>